<organism evidence="1">
    <name type="scientific">Pararge aegeria</name>
    <name type="common">speckled wood butterfly</name>
    <dbReference type="NCBI Taxonomy" id="116150"/>
    <lineage>
        <taxon>Eukaryota</taxon>
        <taxon>Metazoa</taxon>
        <taxon>Ecdysozoa</taxon>
        <taxon>Arthropoda</taxon>
        <taxon>Hexapoda</taxon>
        <taxon>Insecta</taxon>
        <taxon>Pterygota</taxon>
        <taxon>Neoptera</taxon>
        <taxon>Endopterygota</taxon>
        <taxon>Lepidoptera</taxon>
        <taxon>Glossata</taxon>
        <taxon>Ditrysia</taxon>
        <taxon>Papilionoidea</taxon>
        <taxon>Nymphalidae</taxon>
        <taxon>Satyrinae</taxon>
        <taxon>Satyrini</taxon>
        <taxon>Parargina</taxon>
        <taxon>Pararge</taxon>
    </lineage>
</organism>
<protein>
    <submittedName>
        <fullName evidence="1">Uncharacterized protein</fullName>
    </submittedName>
</protein>
<reference evidence="1" key="2">
    <citation type="submission" date="2013-05" db="EMBL/GenBank/DDBJ databases">
        <authorList>
            <person name="Carter J.-M."/>
            <person name="Baker S.C."/>
            <person name="Pink R."/>
            <person name="Carter D.R.F."/>
            <person name="Collins A."/>
            <person name="Tomlin J."/>
            <person name="Gibbs M."/>
            <person name="Breuker C.J."/>
        </authorList>
    </citation>
    <scope>NUCLEOTIDE SEQUENCE</scope>
    <source>
        <tissue evidence="1">Ovary</tissue>
    </source>
</reference>
<dbReference type="AlphaFoldDB" id="S4NTQ1"/>
<proteinExistence type="predicted"/>
<sequence>MKPYQTTQISPTSYANSNKIEKVLLSLWANTKSLQSFMHMEYHNNNEALWFSIFAFPKYRTNIKHKKY</sequence>
<reference evidence="1" key="1">
    <citation type="journal article" date="2013" name="BMC Genomics">
        <title>Unscrambling butterfly oogenesis.</title>
        <authorList>
            <person name="Carter J.M."/>
            <person name="Baker S.C."/>
            <person name="Pink R."/>
            <person name="Carter D.R."/>
            <person name="Collins A."/>
            <person name="Tomlin J."/>
            <person name="Gibbs M."/>
            <person name="Breuker C.J."/>
        </authorList>
    </citation>
    <scope>NUCLEOTIDE SEQUENCE</scope>
    <source>
        <tissue evidence="1">Ovary</tissue>
    </source>
</reference>
<accession>S4NTQ1</accession>
<name>S4NTQ1_9NEOP</name>
<evidence type="ECO:0000313" key="1">
    <source>
        <dbReference type="EMBL" id="JAA80424.1"/>
    </source>
</evidence>
<dbReference type="EMBL" id="GAIX01012136">
    <property type="protein sequence ID" value="JAA80424.1"/>
    <property type="molecule type" value="Transcribed_RNA"/>
</dbReference>